<comment type="similarity">
    <text evidence="8">Belongs to the DyP-type peroxidase family.</text>
</comment>
<evidence type="ECO:0000256" key="5">
    <source>
        <dbReference type="ARBA" id="ARBA00022729"/>
    </source>
</evidence>
<dbReference type="AlphaFoldDB" id="A0AAE3GBE9"/>
<keyword evidence="3" id="KW-0349">Heme</keyword>
<dbReference type="GO" id="GO:0004601">
    <property type="term" value="F:peroxidase activity"/>
    <property type="evidence" value="ECO:0007669"/>
    <property type="project" value="UniProtKB-KW"/>
</dbReference>
<evidence type="ECO:0000313" key="11">
    <source>
        <dbReference type="EMBL" id="MCP2164310.1"/>
    </source>
</evidence>
<dbReference type="PANTHER" id="PTHR30521:SF4">
    <property type="entry name" value="DEFERROCHELATASE"/>
    <property type="match status" value="1"/>
</dbReference>
<dbReference type="GO" id="GO:0020037">
    <property type="term" value="F:heme binding"/>
    <property type="evidence" value="ECO:0007669"/>
    <property type="project" value="InterPro"/>
</dbReference>
<keyword evidence="4" id="KW-0479">Metal-binding</keyword>
<accession>A0AAE3GBE9</accession>
<dbReference type="RefSeq" id="WP_253767797.1">
    <property type="nucleotide sequence ID" value="NZ_JAMTCK010000002.1"/>
</dbReference>
<evidence type="ECO:0000256" key="7">
    <source>
        <dbReference type="ARBA" id="ARBA00023004"/>
    </source>
</evidence>
<dbReference type="PROSITE" id="PS51404">
    <property type="entry name" value="DYP_PEROXIDASE"/>
    <property type="match status" value="1"/>
</dbReference>
<dbReference type="Pfam" id="PF20628">
    <property type="entry name" value="Dyp_perox_C"/>
    <property type="match status" value="1"/>
</dbReference>
<dbReference type="SUPFAM" id="SSF54909">
    <property type="entry name" value="Dimeric alpha+beta barrel"/>
    <property type="match status" value="1"/>
</dbReference>
<comment type="caution">
    <text evidence="11">The sequence shown here is derived from an EMBL/GenBank/DDBJ whole genome shotgun (WGS) entry which is preliminary data.</text>
</comment>
<name>A0AAE3GBE9_9PSEU</name>
<evidence type="ECO:0000259" key="10">
    <source>
        <dbReference type="Pfam" id="PF20628"/>
    </source>
</evidence>
<dbReference type="GO" id="GO:0046872">
    <property type="term" value="F:metal ion binding"/>
    <property type="evidence" value="ECO:0007669"/>
    <property type="project" value="UniProtKB-KW"/>
</dbReference>
<keyword evidence="12" id="KW-1185">Reference proteome</keyword>
<evidence type="ECO:0000313" key="12">
    <source>
        <dbReference type="Proteomes" id="UP001206128"/>
    </source>
</evidence>
<evidence type="ECO:0000256" key="1">
    <source>
        <dbReference type="ARBA" id="ARBA00001970"/>
    </source>
</evidence>
<dbReference type="NCBIfam" id="TIGR01413">
    <property type="entry name" value="Dyp_perox_fam"/>
    <property type="match status" value="1"/>
</dbReference>
<comment type="cofactor">
    <cofactor evidence="1">
        <name>heme b</name>
        <dbReference type="ChEBI" id="CHEBI:60344"/>
    </cofactor>
</comment>
<gene>
    <name evidence="11" type="ORF">LX83_001150</name>
</gene>
<evidence type="ECO:0000256" key="6">
    <source>
        <dbReference type="ARBA" id="ARBA00023002"/>
    </source>
</evidence>
<feature type="domain" description="Dyp-type peroxidase C-terminal" evidence="10">
    <location>
        <begin position="149"/>
        <end position="319"/>
    </location>
</feature>
<keyword evidence="6" id="KW-0560">Oxidoreductase</keyword>
<dbReference type="InterPro" id="IPR048327">
    <property type="entry name" value="Dyp_perox_N"/>
</dbReference>
<evidence type="ECO:0000256" key="3">
    <source>
        <dbReference type="ARBA" id="ARBA00022617"/>
    </source>
</evidence>
<dbReference type="PANTHER" id="PTHR30521">
    <property type="entry name" value="DEFERROCHELATASE/PEROXIDASE"/>
    <property type="match status" value="1"/>
</dbReference>
<proteinExistence type="inferred from homology"/>
<dbReference type="Pfam" id="PF04261">
    <property type="entry name" value="Dyp_perox_N"/>
    <property type="match status" value="1"/>
</dbReference>
<evidence type="ECO:0000256" key="4">
    <source>
        <dbReference type="ARBA" id="ARBA00022723"/>
    </source>
</evidence>
<keyword evidence="5" id="KW-0732">Signal</keyword>
<evidence type="ECO:0000256" key="8">
    <source>
        <dbReference type="ARBA" id="ARBA00025737"/>
    </source>
</evidence>
<dbReference type="Proteomes" id="UP001206128">
    <property type="component" value="Unassembled WGS sequence"/>
</dbReference>
<dbReference type="GO" id="GO:0005829">
    <property type="term" value="C:cytosol"/>
    <property type="evidence" value="ECO:0007669"/>
    <property type="project" value="TreeGrafter"/>
</dbReference>
<evidence type="ECO:0000256" key="2">
    <source>
        <dbReference type="ARBA" id="ARBA00022559"/>
    </source>
</evidence>
<protein>
    <submittedName>
        <fullName evidence="11">Dye decolorizing peroxidase</fullName>
    </submittedName>
</protein>
<reference evidence="11" key="1">
    <citation type="submission" date="2022-06" db="EMBL/GenBank/DDBJ databases">
        <title>Genomic Encyclopedia of Archaeal and Bacterial Type Strains, Phase II (KMG-II): from individual species to whole genera.</title>
        <authorList>
            <person name="Goeker M."/>
        </authorList>
    </citation>
    <scope>NUCLEOTIDE SEQUENCE</scope>
    <source>
        <strain evidence="11">DSM 43935</strain>
    </source>
</reference>
<dbReference type="InterPro" id="IPR006314">
    <property type="entry name" value="Dyp_peroxidase"/>
</dbReference>
<organism evidence="11 12">
    <name type="scientific">Goodfellowiella coeruleoviolacea</name>
    <dbReference type="NCBI Taxonomy" id="334858"/>
    <lineage>
        <taxon>Bacteria</taxon>
        <taxon>Bacillati</taxon>
        <taxon>Actinomycetota</taxon>
        <taxon>Actinomycetes</taxon>
        <taxon>Pseudonocardiales</taxon>
        <taxon>Pseudonocardiaceae</taxon>
        <taxon>Goodfellowiella</taxon>
    </lineage>
</organism>
<dbReference type="InterPro" id="IPR048328">
    <property type="entry name" value="Dyp_perox_C"/>
</dbReference>
<dbReference type="InterPro" id="IPR011008">
    <property type="entry name" value="Dimeric_a/b-barrel"/>
</dbReference>
<dbReference type="EMBL" id="JAMTCK010000002">
    <property type="protein sequence ID" value="MCP2164310.1"/>
    <property type="molecule type" value="Genomic_DNA"/>
</dbReference>
<sequence length="332" mass="35048">MVDPHGATQAGVARPAVPQRHCDVSVWDLPASADPIQLLARLSPVISALASGAAPALAGLPTAELTVTVGLGPRLVGEHTGFRELAEFPVFPGDQVDPDRLGGDLLLQLCANDPLTLTTAAAEVARTIEATPKWRQTGFRGPATDSGAARNVLGFVDGIVNPRTDADLAREVWLDGDQAVRAGCVAVVRRMRLDVAGFLAQPVAEQERIFGRRRATAEPLSGGGPQADVDLGAKTPDGQYLIPAGAHVRRAHALTVGAGLMLRRSYNYDNGLDDRGVLFISFQRELRTFVATAHRMAEGDDLLRFATTTASAAFLILPGFTEDAPLGASLAR</sequence>
<keyword evidence="7" id="KW-0408">Iron</keyword>
<evidence type="ECO:0000259" key="9">
    <source>
        <dbReference type="Pfam" id="PF04261"/>
    </source>
</evidence>
<feature type="domain" description="Dyp-type peroxidase N-terminal" evidence="9">
    <location>
        <begin position="27"/>
        <end position="140"/>
    </location>
</feature>
<keyword evidence="2 11" id="KW-0575">Peroxidase</keyword>